<gene>
    <name evidence="1" type="ORF">TNCT_455381</name>
</gene>
<evidence type="ECO:0000313" key="2">
    <source>
        <dbReference type="Proteomes" id="UP000887116"/>
    </source>
</evidence>
<dbReference type="AlphaFoldDB" id="A0A8X6FR19"/>
<evidence type="ECO:0000313" key="1">
    <source>
        <dbReference type="EMBL" id="GFQ87370.1"/>
    </source>
</evidence>
<keyword evidence="2" id="KW-1185">Reference proteome</keyword>
<protein>
    <submittedName>
        <fullName evidence="1">Uncharacterized protein</fullName>
    </submittedName>
</protein>
<accession>A0A8X6FR19</accession>
<sequence>MELSLCRRDKFHSCFEEMSFDVVSFNSVKEMKGVLDREGWLSVNGMTREGKRILVPFLLHDHQPIKGTPLKFRYYWCYLPQGSVSLICSVSEIHGKEFAIYNSCDVARFVFSLI</sequence>
<comment type="caution">
    <text evidence="1">The sequence shown here is derived from an EMBL/GenBank/DDBJ whole genome shotgun (WGS) entry which is preliminary data.</text>
</comment>
<name>A0A8X6FR19_TRICU</name>
<reference evidence="1" key="1">
    <citation type="submission" date="2020-07" db="EMBL/GenBank/DDBJ databases">
        <title>Multicomponent nature underlies the extraordinary mechanical properties of spider dragline silk.</title>
        <authorList>
            <person name="Kono N."/>
            <person name="Nakamura H."/>
            <person name="Mori M."/>
            <person name="Yoshida Y."/>
            <person name="Ohtoshi R."/>
            <person name="Malay A.D."/>
            <person name="Moran D.A.P."/>
            <person name="Tomita M."/>
            <person name="Numata K."/>
            <person name="Arakawa K."/>
        </authorList>
    </citation>
    <scope>NUCLEOTIDE SEQUENCE</scope>
</reference>
<dbReference type="Proteomes" id="UP000887116">
    <property type="component" value="Unassembled WGS sequence"/>
</dbReference>
<organism evidence="1 2">
    <name type="scientific">Trichonephila clavata</name>
    <name type="common">Joro spider</name>
    <name type="synonym">Nephila clavata</name>
    <dbReference type="NCBI Taxonomy" id="2740835"/>
    <lineage>
        <taxon>Eukaryota</taxon>
        <taxon>Metazoa</taxon>
        <taxon>Ecdysozoa</taxon>
        <taxon>Arthropoda</taxon>
        <taxon>Chelicerata</taxon>
        <taxon>Arachnida</taxon>
        <taxon>Araneae</taxon>
        <taxon>Araneomorphae</taxon>
        <taxon>Entelegynae</taxon>
        <taxon>Araneoidea</taxon>
        <taxon>Nephilidae</taxon>
        <taxon>Trichonephila</taxon>
    </lineage>
</organism>
<dbReference type="EMBL" id="BMAO01033149">
    <property type="protein sequence ID" value="GFQ87370.1"/>
    <property type="molecule type" value="Genomic_DNA"/>
</dbReference>
<proteinExistence type="predicted"/>